<protein>
    <recommendedName>
        <fullName evidence="3">Sfi1 spindle body domain-containing protein</fullName>
    </recommendedName>
</protein>
<name>A0A1N6LWT7_BABMR</name>
<dbReference type="KEGG" id="bmic:BMR1_01G01931"/>
<evidence type="ECO:0000313" key="1">
    <source>
        <dbReference type="EMBL" id="SIO73339.1"/>
    </source>
</evidence>
<organism evidence="1 2">
    <name type="scientific">Babesia microti (strain RI)</name>
    <dbReference type="NCBI Taxonomy" id="1133968"/>
    <lineage>
        <taxon>Eukaryota</taxon>
        <taxon>Sar</taxon>
        <taxon>Alveolata</taxon>
        <taxon>Apicomplexa</taxon>
        <taxon>Aconoidasida</taxon>
        <taxon>Piroplasmida</taxon>
        <taxon>Babesiidae</taxon>
        <taxon>Babesia</taxon>
    </lineage>
</organism>
<dbReference type="RefSeq" id="XP_021337441.1">
    <property type="nucleotide sequence ID" value="XM_021482844.1"/>
</dbReference>
<evidence type="ECO:0008006" key="3">
    <source>
        <dbReference type="Google" id="ProtNLM"/>
    </source>
</evidence>
<evidence type="ECO:0000313" key="2">
    <source>
        <dbReference type="Proteomes" id="UP000002899"/>
    </source>
</evidence>
<proteinExistence type="predicted"/>
<dbReference type="Proteomes" id="UP000002899">
    <property type="component" value="Chromosome I"/>
</dbReference>
<dbReference type="VEuPathDB" id="PiroplasmaDB:BMR1_01G01931"/>
<keyword evidence="2" id="KW-1185">Reference proteome</keyword>
<dbReference type="GeneID" id="24423460"/>
<accession>A0A1N6LWT7</accession>
<dbReference type="AlphaFoldDB" id="A0A1N6LWT7"/>
<reference evidence="1 2" key="1">
    <citation type="journal article" date="2012" name="Nucleic Acids Res.">
        <title>Sequencing of the smallest Apicomplexan genome from the human pathogen Babesia microti.</title>
        <authorList>
            <person name="Cornillot E."/>
            <person name="Hadj-Kaddour K."/>
            <person name="Dassouli A."/>
            <person name="Noel B."/>
            <person name="Ranwez V."/>
            <person name="Vacherie B."/>
            <person name="Augagneur Y."/>
            <person name="Bres V."/>
            <person name="Duclos A."/>
            <person name="Randazzo S."/>
            <person name="Carcy B."/>
            <person name="Debierre-Grockiego F."/>
            <person name="Delbecq S."/>
            <person name="Moubri-Menage K."/>
            <person name="Shams-Eldin H."/>
            <person name="Usmani-Brown S."/>
            <person name="Bringaud F."/>
            <person name="Wincker P."/>
            <person name="Vivares C.P."/>
            <person name="Schwarz R.T."/>
            <person name="Schetters T.P."/>
            <person name="Krause P.J."/>
            <person name="Gorenflot A."/>
            <person name="Berry V."/>
            <person name="Barbe V."/>
            <person name="Ben Mamoun C."/>
        </authorList>
    </citation>
    <scope>NUCLEOTIDE SEQUENCE [LARGE SCALE GENOMIC DNA]</scope>
    <source>
        <strain evidence="1 2">RI</strain>
    </source>
</reference>
<reference evidence="1 2" key="2">
    <citation type="journal article" date="2013" name="PLoS ONE">
        <title>Whole genome mapping and re-organization of the nuclear and mitochondrial genomes of Babesia microti isolates.</title>
        <authorList>
            <person name="Cornillot E."/>
            <person name="Dassouli A."/>
            <person name="Garg A."/>
            <person name="Pachikara N."/>
            <person name="Randazzo S."/>
            <person name="Depoix D."/>
            <person name="Carcy B."/>
            <person name="Delbecq S."/>
            <person name="Frutos R."/>
            <person name="Silva J.C."/>
            <person name="Sutton R."/>
            <person name="Krause P.J."/>
            <person name="Mamoun C.B."/>
        </authorList>
    </citation>
    <scope>NUCLEOTIDE SEQUENCE [LARGE SCALE GENOMIC DNA]</scope>
    <source>
        <strain evidence="1 2">RI</strain>
    </source>
</reference>
<reference evidence="1 2" key="3">
    <citation type="journal article" date="2016" name="Sci. Rep.">
        <title>Genome-wide diversity and gene expression profiling of Babesia microti isolates identify polymorphic genes that mediate host-pathogen interactions.</title>
        <authorList>
            <person name="Silva J.C."/>
            <person name="Cornillot E."/>
            <person name="McCracken C."/>
            <person name="Usmani-Brown S."/>
            <person name="Dwivedi A."/>
            <person name="Ifeonu O.O."/>
            <person name="Crabtree J."/>
            <person name="Gotia H.T."/>
            <person name="Virji A.Z."/>
            <person name="Reynes C."/>
            <person name="Colinge J."/>
            <person name="Kumar V."/>
            <person name="Lawres L."/>
            <person name="Pazzi J.E."/>
            <person name="Pablo J.V."/>
            <person name="Hung C."/>
            <person name="Brancato J."/>
            <person name="Kumari P."/>
            <person name="Orvis J."/>
            <person name="Tretina K."/>
            <person name="Chibucos M."/>
            <person name="Ott S."/>
            <person name="Sadzewicz L."/>
            <person name="Sengamalay N."/>
            <person name="Shetty A.C."/>
            <person name="Su Q."/>
            <person name="Tallon L."/>
            <person name="Fraser C.M."/>
            <person name="Frutos R."/>
            <person name="Molina D.M."/>
            <person name="Krause P.J."/>
            <person name="Ben Mamoun C."/>
        </authorList>
    </citation>
    <scope>NUCLEOTIDE SEQUENCE [LARGE SCALE GENOMIC DNA]</scope>
    <source>
        <strain evidence="1 2">RI</strain>
    </source>
</reference>
<sequence length="1163" mass="140395">MDYDLDYHLSVSDRLDNLYKTNLISRSFAALLGNLMYERRKCLLEQILQLYRRKSLLKRGFSALREQIQIRKFLYTIADRQLIGNFLLRWHAHFEGRSNIRNFKCNRDLNLLKKCFNLLYQPVTLKIKWQETIGKVEALLFVLNYHSFISELSYYKCKQDTVFVAQSHYNSKMLKKVFNAFTMHFEYNYRIDAVEKILYRCLYHNFFVKLHKINTIVDKENTDITLFKKRLVLNAWRRVVLEEIAEKFHNVYSTRIFLICWYNTARKMHQLNVRYNKFTRKINFNIVSNVFNKILKVMEHRKNIICYFNFLESVFWRILMQIVFDNLRFNLQIEERLKLMIKTSEVAYVSSLKSKSMNSIINYLSYSRKKKRLKEIEEVWSVNSLKSKYFYKWQSEIIESNAKHICIIQEFTEAMLIGIKRRYFTYWLKFSVKMGSLRYVIDEFAARDRDIVLSYYWNLWVKKYAANKQKLLELFIENDIFDEFNRIIALYPRQILLLFSSTCGEGMKNISTIGTKILSRLIESLDSPLPTYYDRFSNYTITCRFHDKPKYWCLLKIPKWKNKLISSKVKYFKQALYLWRKYVSEKLAEKKKTQALVDYIDKKRNKRLISCTFYAWVELMAACYAKKREQFLAMVEKICTSIEKPITKEIRYFIYELKEFKYVENYQNNLLHVALSSFRKQNILKRISSMVNERHKNYMLKYFFFEWGNYVFDRQIKLTSATQSMELAIKRRFFGYIKLSIIVLEVTKLHDINSMKYHLIMWTKVKLSINFEKKVLNNFLVEVINAWRNIAHVGMTLKGLEPQINGIYESKLLNKSFHCWLTFVTIRTRLIAASSEIENKNRINSLKIIFSAWLYRANLIRKINYFVILRERRYATSIQSCVFHHLAQLPKLAKIKARLDDRLLSFTYISWKNAVDRIRFYNRIEMTLYNKVKDECQLFIFQLKQFNSWYNALQQNDKNSTVYRALESLGNISRWRMELGLRSLELNVKIRQGKMMVNARKLSCCFKVFYNNYVVERNKRDMAHAFENNIMNKVLGQYLHAWINVFKHKVSIRQEVEHRFRIEEVELLRIYFSSWRKYMADGESKVKLQNVIVWSERRRAAEGFRRLRQFTMEKKWQTVCSHQASIFRAIRDISRTKIAFSAWRNAIVNKSVRTYDLPKDEIL</sequence>
<dbReference type="EMBL" id="FO082871">
    <property type="protein sequence ID" value="SIO73339.1"/>
    <property type="molecule type" value="Genomic_DNA"/>
</dbReference>
<gene>
    <name evidence="1" type="ORF">BMR1_01G01931</name>
</gene>